<feature type="domain" description="HD-GYP" evidence="1">
    <location>
        <begin position="133"/>
        <end position="328"/>
    </location>
</feature>
<dbReference type="InterPro" id="IPR037522">
    <property type="entry name" value="HD_GYP_dom"/>
</dbReference>
<accession>A0ABT2WGS4</accession>
<evidence type="ECO:0000313" key="2">
    <source>
        <dbReference type="EMBL" id="MCU9593879.1"/>
    </source>
</evidence>
<protein>
    <submittedName>
        <fullName evidence="2">HD domain-containing protein</fullName>
    </submittedName>
</protein>
<dbReference type="SUPFAM" id="SSF109604">
    <property type="entry name" value="HD-domain/PDEase-like"/>
    <property type="match status" value="1"/>
</dbReference>
<name>A0ABT2WGS4_9BACI</name>
<dbReference type="PANTHER" id="PTHR43155:SF2">
    <property type="entry name" value="CYCLIC DI-GMP PHOSPHODIESTERASE PA4108"/>
    <property type="match status" value="1"/>
</dbReference>
<comment type="caution">
    <text evidence="2">The sequence shown here is derived from an EMBL/GenBank/DDBJ whole genome shotgun (WGS) entry which is preliminary data.</text>
</comment>
<proteinExistence type="predicted"/>
<reference evidence="2 3" key="1">
    <citation type="submission" date="2022-10" db="EMBL/GenBank/DDBJ databases">
        <title>Description of Fervidibacillus gen. nov. in the family Fervidibacillaceae fam. nov. with two species, Fervidibacillus albus sp. nov., and Fervidibacillus halotolerans sp. nov., isolated from tidal flat sediments.</title>
        <authorList>
            <person name="Kwon K.K."/>
            <person name="Yang S.-H."/>
        </authorList>
    </citation>
    <scope>NUCLEOTIDE SEQUENCE [LARGE SCALE GENOMIC DNA]</scope>
    <source>
        <strain evidence="2 3">DSM 23332</strain>
    </source>
</reference>
<dbReference type="PANTHER" id="PTHR43155">
    <property type="entry name" value="CYCLIC DI-GMP PHOSPHODIESTERASE PA4108-RELATED"/>
    <property type="match status" value="1"/>
</dbReference>
<sequence>MKVKLSEVKEGYILLEDIFGLTKHPIVPKNTVLTKETIEVLKAFLVKEVNVSNEKIERKNNIVESVNRLRQSSRNVLQKNPNEDSVTQNQTSVFEQKYLESVEMFKKQFVSWQSGSLVDINHIRNIMIPLFNELIENPVNLLFLQHYVNTPQDYLYHHAIAVGVISGYLAKRLQMSQGDCYQITLAGCLSDCGMAKLNPAILQKSKIASEDIKEIKMHPSYSYKMIKDIPSLTKDAKIAILQHHERLDGSGYPFKEKGAKIHHYAKIIAIADVYNAMVCKRVYKDKVSPFRALEILLREHFGQFSIAILETLINVIAPLTINAHVELSTTDIGKILYIDLNYPTRPVIELEGCKKVISLMDEKDIYIRNILRS</sequence>
<dbReference type="Proteomes" id="UP001208656">
    <property type="component" value="Unassembled WGS sequence"/>
</dbReference>
<evidence type="ECO:0000313" key="3">
    <source>
        <dbReference type="Proteomes" id="UP001208656"/>
    </source>
</evidence>
<keyword evidence="3" id="KW-1185">Reference proteome</keyword>
<gene>
    <name evidence="2" type="ORF">OEV82_05365</name>
</gene>
<dbReference type="PROSITE" id="PS51832">
    <property type="entry name" value="HD_GYP"/>
    <property type="match status" value="1"/>
</dbReference>
<dbReference type="Gene3D" id="1.10.3210.10">
    <property type="entry name" value="Hypothetical protein af1432"/>
    <property type="match status" value="1"/>
</dbReference>
<organism evidence="2 3">
    <name type="scientific">Pallidibacillus thermolactis</name>
    <dbReference type="NCBI Taxonomy" id="251051"/>
    <lineage>
        <taxon>Bacteria</taxon>
        <taxon>Bacillati</taxon>
        <taxon>Bacillota</taxon>
        <taxon>Bacilli</taxon>
        <taxon>Bacillales</taxon>
        <taxon>Bacillaceae</taxon>
        <taxon>Pallidibacillus</taxon>
    </lineage>
</organism>
<dbReference type="EMBL" id="JAOUSE010000009">
    <property type="protein sequence ID" value="MCU9593879.1"/>
    <property type="molecule type" value="Genomic_DNA"/>
</dbReference>
<dbReference type="InterPro" id="IPR003607">
    <property type="entry name" value="HD/PDEase_dom"/>
</dbReference>
<dbReference type="CDD" id="cd00077">
    <property type="entry name" value="HDc"/>
    <property type="match status" value="1"/>
</dbReference>
<dbReference type="Pfam" id="PF13487">
    <property type="entry name" value="HD_5"/>
    <property type="match status" value="1"/>
</dbReference>
<evidence type="ECO:0000259" key="1">
    <source>
        <dbReference type="PROSITE" id="PS51832"/>
    </source>
</evidence>
<dbReference type="RefSeq" id="WP_263061265.1">
    <property type="nucleotide sequence ID" value="NZ_JAOUSE010000009.1"/>
</dbReference>